<name>A0ABV8UKQ3_9PROT</name>
<evidence type="ECO:0000256" key="2">
    <source>
        <dbReference type="ARBA" id="ARBA00022490"/>
    </source>
</evidence>
<keyword evidence="8" id="KW-1185">Reference proteome</keyword>
<dbReference type="Pfam" id="PF00376">
    <property type="entry name" value="MerR"/>
    <property type="match status" value="1"/>
</dbReference>
<reference evidence="8" key="1">
    <citation type="journal article" date="2019" name="Int. J. Syst. Evol. Microbiol.">
        <title>The Global Catalogue of Microorganisms (GCM) 10K type strain sequencing project: providing services to taxonomists for standard genome sequencing and annotation.</title>
        <authorList>
            <consortium name="The Broad Institute Genomics Platform"/>
            <consortium name="The Broad Institute Genome Sequencing Center for Infectious Disease"/>
            <person name="Wu L."/>
            <person name="Ma J."/>
        </authorList>
    </citation>
    <scope>NUCLEOTIDE SEQUENCE [LARGE SCALE GENOMIC DNA]</scope>
    <source>
        <strain evidence="8">CECT 8472</strain>
    </source>
</reference>
<organism evidence="7 8">
    <name type="scientific">Fodinicurvata halophila</name>
    <dbReference type="NCBI Taxonomy" id="1419723"/>
    <lineage>
        <taxon>Bacteria</taxon>
        <taxon>Pseudomonadati</taxon>
        <taxon>Pseudomonadota</taxon>
        <taxon>Alphaproteobacteria</taxon>
        <taxon>Rhodospirillales</taxon>
        <taxon>Rhodovibrionaceae</taxon>
        <taxon>Fodinicurvata</taxon>
    </lineage>
</organism>
<keyword evidence="4" id="KW-0238">DNA-binding</keyword>
<dbReference type="PANTHER" id="PTHR30204">
    <property type="entry name" value="REDOX-CYCLING DRUG-SENSING TRANSCRIPTIONAL ACTIVATOR SOXR"/>
    <property type="match status" value="1"/>
</dbReference>
<feature type="domain" description="HTH merR-type" evidence="6">
    <location>
        <begin position="1"/>
        <end position="69"/>
    </location>
</feature>
<dbReference type="InterPro" id="IPR047057">
    <property type="entry name" value="MerR_fam"/>
</dbReference>
<dbReference type="EMBL" id="JBHSCW010000003">
    <property type="protein sequence ID" value="MFC4351431.1"/>
    <property type="molecule type" value="Genomic_DNA"/>
</dbReference>
<evidence type="ECO:0000256" key="3">
    <source>
        <dbReference type="ARBA" id="ARBA00023015"/>
    </source>
</evidence>
<dbReference type="NCBIfam" id="TIGR02044">
    <property type="entry name" value="CueR"/>
    <property type="match status" value="1"/>
</dbReference>
<dbReference type="SUPFAM" id="SSF46955">
    <property type="entry name" value="Putative DNA-binding domain"/>
    <property type="match status" value="1"/>
</dbReference>
<dbReference type="InterPro" id="IPR015358">
    <property type="entry name" value="Tscrpt_reg_MerR_DNA-bd"/>
</dbReference>
<dbReference type="Proteomes" id="UP001595799">
    <property type="component" value="Unassembled WGS sequence"/>
</dbReference>
<dbReference type="Pfam" id="PF09278">
    <property type="entry name" value="MerR-DNA-bind"/>
    <property type="match status" value="1"/>
</dbReference>
<evidence type="ECO:0000259" key="6">
    <source>
        <dbReference type="PROSITE" id="PS50937"/>
    </source>
</evidence>
<evidence type="ECO:0000313" key="8">
    <source>
        <dbReference type="Proteomes" id="UP001595799"/>
    </source>
</evidence>
<comment type="subcellular location">
    <subcellularLocation>
        <location evidence="1">Cytoplasm</location>
    </subcellularLocation>
</comment>
<keyword evidence="5" id="KW-0804">Transcription</keyword>
<dbReference type="InterPro" id="IPR011789">
    <property type="entry name" value="CueR"/>
</dbReference>
<dbReference type="PANTHER" id="PTHR30204:SF94">
    <property type="entry name" value="HEAVY METAL-DEPENDENT TRANSCRIPTIONAL REGULATOR HI_0293-RELATED"/>
    <property type="match status" value="1"/>
</dbReference>
<gene>
    <name evidence="7" type="primary">cueR</name>
    <name evidence="7" type="ORF">ACFOW6_07740</name>
</gene>
<dbReference type="InterPro" id="IPR009061">
    <property type="entry name" value="DNA-bd_dom_put_sf"/>
</dbReference>
<dbReference type="InterPro" id="IPR000551">
    <property type="entry name" value="MerR-type_HTH_dom"/>
</dbReference>
<keyword evidence="2" id="KW-0963">Cytoplasm</keyword>
<protein>
    <submittedName>
        <fullName evidence="7">Cu(I)-responsive transcriptional regulator</fullName>
    </submittedName>
</protein>
<dbReference type="SMART" id="SM00422">
    <property type="entry name" value="HTH_MERR"/>
    <property type="match status" value="1"/>
</dbReference>
<evidence type="ECO:0000256" key="4">
    <source>
        <dbReference type="ARBA" id="ARBA00023125"/>
    </source>
</evidence>
<evidence type="ECO:0000256" key="1">
    <source>
        <dbReference type="ARBA" id="ARBA00004496"/>
    </source>
</evidence>
<dbReference type="CDD" id="cd01108">
    <property type="entry name" value="HTH_CueR"/>
    <property type="match status" value="1"/>
</dbReference>
<dbReference type="Gene3D" id="1.10.1660.10">
    <property type="match status" value="1"/>
</dbReference>
<evidence type="ECO:0000313" key="7">
    <source>
        <dbReference type="EMBL" id="MFC4351431.1"/>
    </source>
</evidence>
<proteinExistence type="predicted"/>
<dbReference type="PROSITE" id="PS50937">
    <property type="entry name" value="HTH_MERR_2"/>
    <property type="match status" value="1"/>
</dbReference>
<keyword evidence="3" id="KW-0805">Transcription regulation</keyword>
<accession>A0ABV8UKQ3</accession>
<comment type="caution">
    <text evidence="7">The sequence shown here is derived from an EMBL/GenBank/DDBJ whole genome shotgun (WGS) entry which is preliminary data.</text>
</comment>
<dbReference type="RefSeq" id="WP_382421762.1">
    <property type="nucleotide sequence ID" value="NZ_JBHSCW010000003.1"/>
</dbReference>
<sequence length="135" mass="15358">MNIGQAAQKSGVPAKTIRYYESVGLIDAPQRTAASYRVYHDQEVQILRFIQRARSLGFSVHQVSELMALWKDRDRSSSQVKALARHHVEEIEMKIAELSDMRDTLMDLMDRCHGDSRPDCPILKELAREAGDSKS</sequence>
<evidence type="ECO:0000256" key="5">
    <source>
        <dbReference type="ARBA" id="ARBA00023163"/>
    </source>
</evidence>
<dbReference type="PRINTS" id="PR00040">
    <property type="entry name" value="HTHMERR"/>
</dbReference>